<evidence type="ECO:0000256" key="4">
    <source>
        <dbReference type="ARBA" id="ARBA00022519"/>
    </source>
</evidence>
<keyword evidence="9 14" id="KW-0418">Kinase</keyword>
<dbReference type="Pfam" id="PF21085">
    <property type="entry name" value="CusS"/>
    <property type="match status" value="1"/>
</dbReference>
<dbReference type="InterPro" id="IPR004358">
    <property type="entry name" value="Sig_transdc_His_kin-like_C"/>
</dbReference>
<dbReference type="EMBL" id="BAABHY010000001">
    <property type="protein sequence ID" value="GAA5105717.1"/>
    <property type="molecule type" value="Genomic_DNA"/>
</dbReference>
<evidence type="ECO:0000259" key="16">
    <source>
        <dbReference type="PROSITE" id="PS50885"/>
    </source>
</evidence>
<dbReference type="Gene3D" id="6.10.340.10">
    <property type="match status" value="1"/>
</dbReference>
<sequence length="461" mass="51576">MLRRMMHSLTFRLAVMFSAAALLVLLLLGVAVLYAVNQHFISQDRMMLSAQSKHLIHRLHNVTELNQLPSTLNHVANDAAHNEHGFSVLIVDDHNQPVYQDNNHPITTPAMIEEALSQQLSSRYGPQNSYRMLTQPIDLLGKPATLIVALNINHHETFLASFRYSIWFSIAIAALLMGLLACLVAKKGLSPLHTLMQQTEQITVNNLDQRIPVSQSYAEIAQLTATYNAMLDRLHHSFQRLIGFSSDLAHELRTPLSTLKMQNQVMLSRPRSVAEYQKAMQDNAEALDQLTRMVTNLLFLAKSDHGLIQPEPAPFALHDEINQLFEFYDYLAQDKSMTLQLTGQAMLCGDKNLLRRAISNLIANAINYGEAGTVIALEISEHTDHVLLTVKNTGDTIDETHLPHLFERFYRADRVRSHGKEGVGLGLAITASIIAAHQGTITVSSIHRLTCFSLTLPKHKV</sequence>
<dbReference type="Gene3D" id="1.10.287.130">
    <property type="match status" value="1"/>
</dbReference>
<dbReference type="Gene3D" id="3.30.565.10">
    <property type="entry name" value="Histidine kinase-like ATPase, C-terminal domain"/>
    <property type="match status" value="1"/>
</dbReference>
<dbReference type="CDD" id="cd06225">
    <property type="entry name" value="HAMP"/>
    <property type="match status" value="1"/>
</dbReference>
<dbReference type="PANTHER" id="PTHR45436:SF15">
    <property type="entry name" value="SENSOR HISTIDINE KINASE CUSS"/>
    <property type="match status" value="1"/>
</dbReference>
<evidence type="ECO:0000313" key="17">
    <source>
        <dbReference type="EMBL" id="GAA5105717.1"/>
    </source>
</evidence>
<evidence type="ECO:0000256" key="10">
    <source>
        <dbReference type="ARBA" id="ARBA00022840"/>
    </source>
</evidence>
<dbReference type="Pfam" id="PF02518">
    <property type="entry name" value="HATPase_c"/>
    <property type="match status" value="1"/>
</dbReference>
<dbReference type="CDD" id="cd00082">
    <property type="entry name" value="HisKA"/>
    <property type="match status" value="1"/>
</dbReference>
<comment type="catalytic activity">
    <reaction evidence="1 14">
        <text>ATP + protein L-histidine = ADP + protein N-phospho-L-histidine.</text>
        <dbReference type="EC" id="2.7.13.3"/>
    </reaction>
</comment>
<dbReference type="InterPro" id="IPR036890">
    <property type="entry name" value="HATPase_C_sf"/>
</dbReference>
<dbReference type="SMART" id="SM00387">
    <property type="entry name" value="HATPase_c"/>
    <property type="match status" value="1"/>
</dbReference>
<dbReference type="Pfam" id="PF00672">
    <property type="entry name" value="HAMP"/>
    <property type="match status" value="1"/>
</dbReference>
<dbReference type="NCBIfam" id="TIGR01386">
    <property type="entry name" value="cztS_silS_copS"/>
    <property type="match status" value="1"/>
</dbReference>
<evidence type="ECO:0000256" key="6">
    <source>
        <dbReference type="ARBA" id="ARBA00022679"/>
    </source>
</evidence>
<evidence type="ECO:0000256" key="9">
    <source>
        <dbReference type="ARBA" id="ARBA00022777"/>
    </source>
</evidence>
<organism evidence="17 18">
    <name type="scientific">Orbus sasakiae</name>
    <dbReference type="NCBI Taxonomy" id="1078475"/>
    <lineage>
        <taxon>Bacteria</taxon>
        <taxon>Pseudomonadati</taxon>
        <taxon>Pseudomonadota</taxon>
        <taxon>Gammaproteobacteria</taxon>
        <taxon>Orbales</taxon>
        <taxon>Orbaceae</taxon>
        <taxon>Orbus</taxon>
    </lineage>
</organism>
<keyword evidence="13 14" id="KW-0472">Membrane</keyword>
<keyword evidence="3 14" id="KW-1003">Cell membrane</keyword>
<keyword evidence="5" id="KW-0597">Phosphoprotein</keyword>
<keyword evidence="10 14" id="KW-0067">ATP-binding</keyword>
<dbReference type="RefSeq" id="WP_345488419.1">
    <property type="nucleotide sequence ID" value="NZ_BAABHY010000001.1"/>
</dbReference>
<evidence type="ECO:0000256" key="12">
    <source>
        <dbReference type="ARBA" id="ARBA00023012"/>
    </source>
</evidence>
<dbReference type="InterPro" id="IPR036097">
    <property type="entry name" value="HisK_dim/P_sf"/>
</dbReference>
<evidence type="ECO:0000256" key="8">
    <source>
        <dbReference type="ARBA" id="ARBA00022741"/>
    </source>
</evidence>
<dbReference type="PANTHER" id="PTHR45436">
    <property type="entry name" value="SENSOR HISTIDINE KINASE YKOH"/>
    <property type="match status" value="1"/>
</dbReference>
<accession>A0ABP9N3A7</accession>
<keyword evidence="8 14" id="KW-0547">Nucleotide-binding</keyword>
<dbReference type="PRINTS" id="PR00344">
    <property type="entry name" value="BCTRLSENSOR"/>
</dbReference>
<dbReference type="SMART" id="SM00304">
    <property type="entry name" value="HAMP"/>
    <property type="match status" value="1"/>
</dbReference>
<name>A0ABP9N3A7_9GAMM</name>
<dbReference type="InterPro" id="IPR005467">
    <property type="entry name" value="His_kinase_dom"/>
</dbReference>
<evidence type="ECO:0000256" key="1">
    <source>
        <dbReference type="ARBA" id="ARBA00000085"/>
    </source>
</evidence>
<comment type="subcellular location">
    <subcellularLocation>
        <location evidence="2">Cell inner membrane</location>
        <topology evidence="2">Multi-pass membrane protein</topology>
    </subcellularLocation>
</comment>
<dbReference type="InterPro" id="IPR003661">
    <property type="entry name" value="HisK_dim/P_dom"/>
</dbReference>
<dbReference type="InterPro" id="IPR050428">
    <property type="entry name" value="TCS_sensor_his_kinase"/>
</dbReference>
<dbReference type="CDD" id="cd00075">
    <property type="entry name" value="HATPase"/>
    <property type="match status" value="1"/>
</dbReference>
<feature type="domain" description="HAMP" evidence="16">
    <location>
        <begin position="186"/>
        <end position="239"/>
    </location>
</feature>
<evidence type="ECO:0000256" key="11">
    <source>
        <dbReference type="ARBA" id="ARBA00022989"/>
    </source>
</evidence>
<evidence type="ECO:0000256" key="5">
    <source>
        <dbReference type="ARBA" id="ARBA00022553"/>
    </source>
</evidence>
<dbReference type="SUPFAM" id="SSF55874">
    <property type="entry name" value="ATPase domain of HSP90 chaperone/DNA topoisomerase II/histidine kinase"/>
    <property type="match status" value="1"/>
</dbReference>
<proteinExistence type="predicted"/>
<dbReference type="GO" id="GO:0016301">
    <property type="term" value="F:kinase activity"/>
    <property type="evidence" value="ECO:0007669"/>
    <property type="project" value="UniProtKB-KW"/>
</dbReference>
<evidence type="ECO:0000256" key="14">
    <source>
        <dbReference type="RuleBase" id="RU364088"/>
    </source>
</evidence>
<keyword evidence="7 14" id="KW-0812">Transmembrane</keyword>
<evidence type="ECO:0000256" key="13">
    <source>
        <dbReference type="ARBA" id="ARBA00023136"/>
    </source>
</evidence>
<feature type="transmembrane region" description="Helical" evidence="14">
    <location>
        <begin position="164"/>
        <end position="185"/>
    </location>
</feature>
<evidence type="ECO:0000259" key="15">
    <source>
        <dbReference type="PROSITE" id="PS50109"/>
    </source>
</evidence>
<gene>
    <name evidence="17" type="ORF">GCM10023211_04760</name>
</gene>
<dbReference type="PROSITE" id="PS50885">
    <property type="entry name" value="HAMP"/>
    <property type="match status" value="1"/>
</dbReference>
<dbReference type="InterPro" id="IPR003660">
    <property type="entry name" value="HAMP_dom"/>
</dbReference>
<protein>
    <recommendedName>
        <fullName evidence="14">Sensor protein</fullName>
        <ecNumber evidence="14">2.7.13.3</ecNumber>
    </recommendedName>
</protein>
<evidence type="ECO:0000256" key="7">
    <source>
        <dbReference type="ARBA" id="ARBA00022692"/>
    </source>
</evidence>
<dbReference type="InterPro" id="IPR006290">
    <property type="entry name" value="CztS_silS_copS"/>
</dbReference>
<feature type="domain" description="Histidine kinase" evidence="15">
    <location>
        <begin position="247"/>
        <end position="460"/>
    </location>
</feature>
<dbReference type="EC" id="2.7.13.3" evidence="14"/>
<keyword evidence="12 14" id="KW-0902">Two-component regulatory system</keyword>
<dbReference type="SUPFAM" id="SSF158472">
    <property type="entry name" value="HAMP domain-like"/>
    <property type="match status" value="1"/>
</dbReference>
<evidence type="ECO:0000256" key="3">
    <source>
        <dbReference type="ARBA" id="ARBA00022475"/>
    </source>
</evidence>
<dbReference type="Proteomes" id="UP001500171">
    <property type="component" value="Unassembled WGS sequence"/>
</dbReference>
<comment type="function">
    <text evidence="14">Member of a two-component regulatory system.</text>
</comment>
<keyword evidence="6 14" id="KW-0808">Transferase</keyword>
<dbReference type="PROSITE" id="PS50109">
    <property type="entry name" value="HIS_KIN"/>
    <property type="match status" value="1"/>
</dbReference>
<evidence type="ECO:0000313" key="18">
    <source>
        <dbReference type="Proteomes" id="UP001500171"/>
    </source>
</evidence>
<reference evidence="18" key="1">
    <citation type="journal article" date="2019" name="Int. J. Syst. Evol. Microbiol.">
        <title>The Global Catalogue of Microorganisms (GCM) 10K type strain sequencing project: providing services to taxonomists for standard genome sequencing and annotation.</title>
        <authorList>
            <consortium name="The Broad Institute Genomics Platform"/>
            <consortium name="The Broad Institute Genome Sequencing Center for Infectious Disease"/>
            <person name="Wu L."/>
            <person name="Ma J."/>
        </authorList>
    </citation>
    <scope>NUCLEOTIDE SEQUENCE [LARGE SCALE GENOMIC DNA]</scope>
    <source>
        <strain evidence="18">JCM 18050</strain>
    </source>
</reference>
<keyword evidence="4 14" id="KW-0997">Cell inner membrane</keyword>
<keyword evidence="18" id="KW-1185">Reference proteome</keyword>
<comment type="caution">
    <text evidence="17">The sequence shown here is derived from an EMBL/GenBank/DDBJ whole genome shotgun (WGS) entry which is preliminary data.</text>
</comment>
<dbReference type="InterPro" id="IPR048590">
    <property type="entry name" value="CusS-like_sensor"/>
</dbReference>
<evidence type="ECO:0000256" key="2">
    <source>
        <dbReference type="ARBA" id="ARBA00004429"/>
    </source>
</evidence>
<dbReference type="Pfam" id="PF00512">
    <property type="entry name" value="HisKA"/>
    <property type="match status" value="1"/>
</dbReference>
<dbReference type="SUPFAM" id="SSF47384">
    <property type="entry name" value="Homodimeric domain of signal transducing histidine kinase"/>
    <property type="match status" value="1"/>
</dbReference>
<dbReference type="SMART" id="SM00388">
    <property type="entry name" value="HisKA"/>
    <property type="match status" value="1"/>
</dbReference>
<keyword evidence="11 14" id="KW-1133">Transmembrane helix</keyword>
<dbReference type="InterPro" id="IPR003594">
    <property type="entry name" value="HATPase_dom"/>
</dbReference>